<dbReference type="Proteomes" id="UP001054902">
    <property type="component" value="Unassembled WGS sequence"/>
</dbReference>
<dbReference type="InterPro" id="IPR011009">
    <property type="entry name" value="Kinase-like_dom_sf"/>
</dbReference>
<dbReference type="GO" id="GO:0004672">
    <property type="term" value="F:protein kinase activity"/>
    <property type="evidence" value="ECO:0007669"/>
    <property type="project" value="InterPro"/>
</dbReference>
<reference evidence="2 3" key="1">
    <citation type="journal article" date="2021" name="Sci. Rep.">
        <title>The genome of the diatom Chaetoceros tenuissimus carries an ancient integrated fragment of an extant virus.</title>
        <authorList>
            <person name="Hongo Y."/>
            <person name="Kimura K."/>
            <person name="Takaki Y."/>
            <person name="Yoshida Y."/>
            <person name="Baba S."/>
            <person name="Kobayashi G."/>
            <person name="Nagasaki K."/>
            <person name="Hano T."/>
            <person name="Tomaru Y."/>
        </authorList>
    </citation>
    <scope>NUCLEOTIDE SEQUENCE [LARGE SCALE GENOMIC DNA]</scope>
    <source>
        <strain evidence="2 3">NIES-3715</strain>
    </source>
</reference>
<dbReference type="GO" id="GO:0005524">
    <property type="term" value="F:ATP binding"/>
    <property type="evidence" value="ECO:0007669"/>
    <property type="project" value="InterPro"/>
</dbReference>
<name>A0AAD3D0R1_9STRA</name>
<evidence type="ECO:0000313" key="3">
    <source>
        <dbReference type="Proteomes" id="UP001054902"/>
    </source>
</evidence>
<dbReference type="EMBL" id="BLLK01000051">
    <property type="protein sequence ID" value="GFH55721.1"/>
    <property type="molecule type" value="Genomic_DNA"/>
</dbReference>
<dbReference type="PANTHER" id="PTHR36796:SF1">
    <property type="entry name" value="PROTEIN KINASE SUPERFAMILY PROTEIN"/>
    <property type="match status" value="1"/>
</dbReference>
<dbReference type="InterPro" id="IPR000719">
    <property type="entry name" value="Prot_kinase_dom"/>
</dbReference>
<dbReference type="AlphaFoldDB" id="A0AAD3D0R1"/>
<feature type="domain" description="Protein kinase" evidence="1">
    <location>
        <begin position="141"/>
        <end position="505"/>
    </location>
</feature>
<evidence type="ECO:0000259" key="1">
    <source>
        <dbReference type="PROSITE" id="PS50011"/>
    </source>
</evidence>
<dbReference type="Gene3D" id="1.10.510.10">
    <property type="entry name" value="Transferase(Phosphotransferase) domain 1"/>
    <property type="match status" value="1"/>
</dbReference>
<evidence type="ECO:0000313" key="2">
    <source>
        <dbReference type="EMBL" id="GFH55721.1"/>
    </source>
</evidence>
<proteinExistence type="predicted"/>
<protein>
    <recommendedName>
        <fullName evidence="1">Protein kinase domain-containing protein</fullName>
    </recommendedName>
</protein>
<accession>A0AAD3D0R1</accession>
<dbReference type="PANTHER" id="PTHR36796">
    <property type="entry name" value="PROTEIN KINASE SUPERFAMILY PROTEIN"/>
    <property type="match status" value="1"/>
</dbReference>
<keyword evidence="3" id="KW-1185">Reference proteome</keyword>
<organism evidence="2 3">
    <name type="scientific">Chaetoceros tenuissimus</name>
    <dbReference type="NCBI Taxonomy" id="426638"/>
    <lineage>
        <taxon>Eukaryota</taxon>
        <taxon>Sar</taxon>
        <taxon>Stramenopiles</taxon>
        <taxon>Ochrophyta</taxon>
        <taxon>Bacillariophyta</taxon>
        <taxon>Coscinodiscophyceae</taxon>
        <taxon>Chaetocerotophycidae</taxon>
        <taxon>Chaetocerotales</taxon>
        <taxon>Chaetocerotaceae</taxon>
        <taxon>Chaetoceros</taxon>
    </lineage>
</organism>
<dbReference type="SUPFAM" id="SSF56112">
    <property type="entry name" value="Protein kinase-like (PK-like)"/>
    <property type="match status" value="1"/>
</dbReference>
<dbReference type="PROSITE" id="PS50011">
    <property type="entry name" value="PROTEIN_KINASE_DOM"/>
    <property type="match status" value="1"/>
</dbReference>
<sequence length="507" mass="57433">MVPIDTDPLDYDDDDFFDDDAALFASVSNRQQKDLSGCSLRQFNLGYDVIISNYVGSLGFEEITDWEYYQPSLVNNEKRIVEPPPMDPSQPKRTREKSGSIVRIFRGELSGRLASMARSQGLDTRVMLKEFTGEDAKTLALAEIENVCKMQSNRVVEKDDAARNGAWEESAKMRYVEGRVNGNTKVDDGHLIQWLQILQEKHNVPFIGIYGQLNLVEFFEEGGNSKNEWYKALSVKPPDPTSIWIVYEYVGLTSLSRYAVPALKRWFSLPPQKNFWGQPTAPPALPQWNERARYVKAMMRQCLEGLSQIHENGYTHRSIGRNSIYISSVGQDKQEASSPLATVSQRLRMKISDFGFSGRIVDASGDEEFRKRAKAFDLDIQPGGSMLESKSFAIAEDLHALGFVFIGLLLSSLAEIPRQEYSMPPTDEDALQRLMADIFDKDMDEFRDYCEAEDIWSSVVSMLDENDSEGWRVLEQMCFARENVVDNLASGQILTVDGVLSSPFFQK</sequence>
<gene>
    <name evidence="2" type="ORF">CTEN210_12197</name>
</gene>
<comment type="caution">
    <text evidence="2">The sequence shown here is derived from an EMBL/GenBank/DDBJ whole genome shotgun (WGS) entry which is preliminary data.</text>
</comment>